<dbReference type="EMBL" id="CP012332">
    <property type="protein sequence ID" value="AKU91040.1"/>
    <property type="molecule type" value="Genomic_DNA"/>
</dbReference>
<dbReference type="InterPro" id="IPR011990">
    <property type="entry name" value="TPR-like_helical_dom_sf"/>
</dbReference>
<feature type="coiled-coil region" evidence="1">
    <location>
        <begin position="5"/>
        <end position="32"/>
    </location>
</feature>
<dbReference type="Gene3D" id="1.25.40.10">
    <property type="entry name" value="Tetratricopeptide repeat domain"/>
    <property type="match status" value="1"/>
</dbReference>
<proteinExistence type="predicted"/>
<feature type="compositionally biased region" description="Basic and acidic residues" evidence="2">
    <location>
        <begin position="32"/>
        <end position="45"/>
    </location>
</feature>
<dbReference type="SUPFAM" id="SSF48452">
    <property type="entry name" value="TPR-like"/>
    <property type="match status" value="1"/>
</dbReference>
<organism evidence="3 4">
    <name type="scientific">Vulgatibacter incomptus</name>
    <dbReference type="NCBI Taxonomy" id="1391653"/>
    <lineage>
        <taxon>Bacteria</taxon>
        <taxon>Pseudomonadati</taxon>
        <taxon>Myxococcota</taxon>
        <taxon>Myxococcia</taxon>
        <taxon>Myxococcales</taxon>
        <taxon>Cystobacterineae</taxon>
        <taxon>Vulgatibacteraceae</taxon>
        <taxon>Vulgatibacter</taxon>
    </lineage>
</organism>
<evidence type="ECO:0000256" key="2">
    <source>
        <dbReference type="SAM" id="MobiDB-lite"/>
    </source>
</evidence>
<evidence type="ECO:0000256" key="1">
    <source>
        <dbReference type="SAM" id="Coils"/>
    </source>
</evidence>
<keyword evidence="1" id="KW-0175">Coiled coil</keyword>
<evidence type="ECO:0000313" key="3">
    <source>
        <dbReference type="EMBL" id="AKU91040.1"/>
    </source>
</evidence>
<dbReference type="Proteomes" id="UP000055590">
    <property type="component" value="Chromosome"/>
</dbReference>
<gene>
    <name evidence="3" type="ORF">AKJ08_1427</name>
</gene>
<dbReference type="Pfam" id="PF13432">
    <property type="entry name" value="TPR_16"/>
    <property type="match status" value="1"/>
</dbReference>
<reference evidence="3 4" key="1">
    <citation type="submission" date="2015-08" db="EMBL/GenBank/DDBJ databases">
        <authorList>
            <person name="Babu N.S."/>
            <person name="Beckwith C.J."/>
            <person name="Beseler K.G."/>
            <person name="Brison A."/>
            <person name="Carone J.V."/>
            <person name="Caskin T.P."/>
            <person name="Diamond M."/>
            <person name="Durham M.E."/>
            <person name="Foxe J.M."/>
            <person name="Go M."/>
            <person name="Henderson B.A."/>
            <person name="Jones I.B."/>
            <person name="McGettigan J.A."/>
            <person name="Micheletti S.J."/>
            <person name="Nasrallah M.E."/>
            <person name="Ortiz D."/>
            <person name="Piller C.R."/>
            <person name="Privatt S.R."/>
            <person name="Schneider S.L."/>
            <person name="Sharp S."/>
            <person name="Smith T.C."/>
            <person name="Stanton J.D."/>
            <person name="Ullery H.E."/>
            <person name="Wilson R.J."/>
            <person name="Serrano M.G."/>
            <person name="Buck G."/>
            <person name="Lee V."/>
            <person name="Wang Y."/>
            <person name="Carvalho R."/>
            <person name="Voegtly L."/>
            <person name="Shi R."/>
            <person name="Duckworth R."/>
            <person name="Johnson A."/>
            <person name="Loviza R."/>
            <person name="Walstead R."/>
            <person name="Shah Z."/>
            <person name="Kiflezghi M."/>
            <person name="Wade K."/>
            <person name="Ball S.L."/>
            <person name="Bradley K.W."/>
            <person name="Asai D.J."/>
            <person name="Bowman C.A."/>
            <person name="Russell D.A."/>
            <person name="Pope W.H."/>
            <person name="Jacobs-Sera D."/>
            <person name="Hendrix R.W."/>
            <person name="Hatfull G.F."/>
        </authorList>
    </citation>
    <scope>NUCLEOTIDE SEQUENCE [LARGE SCALE GENOMIC DNA]</scope>
    <source>
        <strain evidence="3 4">DSM 27710</strain>
    </source>
</reference>
<dbReference type="KEGG" id="vin:AKJ08_1427"/>
<dbReference type="AlphaFoldDB" id="A0A0K1PBY8"/>
<protein>
    <submittedName>
        <fullName evidence="3">TPR repeat containing exported protein</fullName>
    </submittedName>
</protein>
<accession>A0A0K1PBY8</accession>
<keyword evidence="4" id="KW-1185">Reference proteome</keyword>
<feature type="region of interest" description="Disordered" evidence="2">
    <location>
        <begin position="32"/>
        <end position="102"/>
    </location>
</feature>
<evidence type="ECO:0000313" key="4">
    <source>
        <dbReference type="Proteomes" id="UP000055590"/>
    </source>
</evidence>
<dbReference type="Pfam" id="PF13428">
    <property type="entry name" value="TPR_14"/>
    <property type="match status" value="1"/>
</dbReference>
<sequence length="241" mass="25577">MRDELGRMRAEREQDRRKVRALEAQVASLARRLEAPETARPEPGRDQAVSLPTGLHVVRLEPTTAPEDDEDSYAYIVDGGSPGRKAQRPSARTGGPDAAPPLPLSIELADPPEIPGAKTASGGDFDEGIAALRAGQPARAIELLERFVGGAPLDSRSDDAVLAVGDAWLLLGKPGNALKAFERVATDYPAGNAVPDALLRYGETCLSLGRDVAARAAFKRLVEDHPESPAAIRAKVLLAAR</sequence>
<dbReference type="STRING" id="1391653.AKJ08_1427"/>
<name>A0A0K1PBY8_9BACT</name>